<evidence type="ECO:0000313" key="4">
    <source>
        <dbReference type="WBParaSite" id="nRc.2.0.1.t46829-RA"/>
    </source>
</evidence>
<sequence length="658" mass="74002">MGGALSLSDDNEELIDNLVASGYLKTAKIEQAMRCVDRGDYFPKNVRRKAYRDIAWKDGFLHLSAPCIYAKVLECLDVQPGMVFLNLGSGTGYLSTVIGFLLVDTKRYFGTKGRQLFTFQTILSSKKVIFDQKVGIFRRFRPAEAGSSGYNYGIEINDQALEYSIERLKHFLVNSIHLNAKDFCAPSFFAGNCFQLDAAAGAQSFDRVYCGATVPQDHVDHLKHFLKIDGLLVYPQDDQLFVLKRNALESFEKTPVLPVSFASMVLPDNSGIVNMQLCRVELRHIIRKMAYDSNPDFDVRCLITRQKTRSPSVGKFLDFGAQHCDGSDPVHCAEYIAKKRRNVCNRINALAQDEEEKNLKTNVLIMLYPSVHTQLYQKIQTKDILEISRTIVWNTAYENTSTNNRSVVGGNHNGSSPSDIENANLRLLPSTSTSNEPLVESNTGNEDSDLDPGLLSEDDLLKGSYLPDNEGDDIDDGLQGIDGESLQNEELQTINDSGFLSATNINKRFRTKSSSSEDSDRKDRRKIVCIDRRDTLDKPIFTSNKERVDVETMTNEQAYQPLYNPPEILTSPNDNSGGNDDADEVDSTASSGIDSDWEQIHREHTKIDRERSRARLRSFADDFDRRLVVLPLPRCLIDYLAYGRRLEIRGCGGHCVEN</sequence>
<evidence type="ECO:0000256" key="1">
    <source>
        <dbReference type="ARBA" id="ARBA00005369"/>
    </source>
</evidence>
<feature type="region of interest" description="Disordered" evidence="2">
    <location>
        <begin position="559"/>
        <end position="601"/>
    </location>
</feature>
<dbReference type="Pfam" id="PF01135">
    <property type="entry name" value="PCMT"/>
    <property type="match status" value="1"/>
</dbReference>
<dbReference type="Proteomes" id="UP000887565">
    <property type="component" value="Unplaced"/>
</dbReference>
<dbReference type="PANTHER" id="PTHR11579">
    <property type="entry name" value="PROTEIN-L-ISOASPARTATE O-METHYLTRANSFERASE"/>
    <property type="match status" value="1"/>
</dbReference>
<proteinExistence type="inferred from homology"/>
<reference evidence="4" key="1">
    <citation type="submission" date="2022-11" db="UniProtKB">
        <authorList>
            <consortium name="WormBaseParasite"/>
        </authorList>
    </citation>
    <scope>IDENTIFICATION</scope>
</reference>
<dbReference type="Gene3D" id="3.40.50.150">
    <property type="entry name" value="Vaccinia Virus protein VP39"/>
    <property type="match status" value="2"/>
</dbReference>
<accession>A0A915L722</accession>
<dbReference type="GO" id="GO:0005737">
    <property type="term" value="C:cytoplasm"/>
    <property type="evidence" value="ECO:0007669"/>
    <property type="project" value="TreeGrafter"/>
</dbReference>
<dbReference type="PANTHER" id="PTHR11579:SF9">
    <property type="entry name" value="PROTEIN-L-ISOASPARTATE O-METHYLTRANSFERASE"/>
    <property type="match status" value="1"/>
</dbReference>
<dbReference type="AlphaFoldDB" id="A0A915L722"/>
<feature type="compositionally biased region" description="Polar residues" evidence="2">
    <location>
        <begin position="429"/>
        <end position="445"/>
    </location>
</feature>
<keyword evidence="3" id="KW-1185">Reference proteome</keyword>
<dbReference type="SUPFAM" id="SSF53335">
    <property type="entry name" value="S-adenosyl-L-methionine-dependent methyltransferases"/>
    <property type="match status" value="1"/>
</dbReference>
<protein>
    <submittedName>
        <fullName evidence="4">Uncharacterized protein</fullName>
    </submittedName>
</protein>
<dbReference type="InterPro" id="IPR000682">
    <property type="entry name" value="PCMT"/>
</dbReference>
<dbReference type="GO" id="GO:0004719">
    <property type="term" value="F:protein-L-isoaspartate (D-aspartate) O-methyltransferase activity"/>
    <property type="evidence" value="ECO:0007669"/>
    <property type="project" value="InterPro"/>
</dbReference>
<evidence type="ECO:0000313" key="3">
    <source>
        <dbReference type="Proteomes" id="UP000887565"/>
    </source>
</evidence>
<dbReference type="WBParaSite" id="nRc.2.0.1.t46829-RA">
    <property type="protein sequence ID" value="nRc.2.0.1.t46829-RA"/>
    <property type="gene ID" value="nRc.2.0.1.g46829"/>
</dbReference>
<feature type="region of interest" description="Disordered" evidence="2">
    <location>
        <begin position="402"/>
        <end position="481"/>
    </location>
</feature>
<organism evidence="3 4">
    <name type="scientific">Romanomermis culicivorax</name>
    <name type="common">Nematode worm</name>
    <dbReference type="NCBI Taxonomy" id="13658"/>
    <lineage>
        <taxon>Eukaryota</taxon>
        <taxon>Metazoa</taxon>
        <taxon>Ecdysozoa</taxon>
        <taxon>Nematoda</taxon>
        <taxon>Enoplea</taxon>
        <taxon>Dorylaimia</taxon>
        <taxon>Mermithida</taxon>
        <taxon>Mermithoidea</taxon>
        <taxon>Mermithidae</taxon>
        <taxon>Romanomermis</taxon>
    </lineage>
</organism>
<dbReference type="InterPro" id="IPR029063">
    <property type="entry name" value="SAM-dependent_MTases_sf"/>
</dbReference>
<comment type="similarity">
    <text evidence="1">Belongs to the methyltransferase superfamily. L-isoaspartyl/D-aspartyl protein methyltransferase family.</text>
</comment>
<name>A0A915L722_ROMCU</name>
<evidence type="ECO:0000256" key="2">
    <source>
        <dbReference type="SAM" id="MobiDB-lite"/>
    </source>
</evidence>